<organism evidence="9 10">
    <name type="scientific">Tribonema minus</name>
    <dbReference type="NCBI Taxonomy" id="303371"/>
    <lineage>
        <taxon>Eukaryota</taxon>
        <taxon>Sar</taxon>
        <taxon>Stramenopiles</taxon>
        <taxon>Ochrophyta</taxon>
        <taxon>PX clade</taxon>
        <taxon>Xanthophyceae</taxon>
        <taxon>Tribonematales</taxon>
        <taxon>Tribonemataceae</taxon>
        <taxon>Tribonema</taxon>
    </lineage>
</organism>
<evidence type="ECO:0000313" key="10">
    <source>
        <dbReference type="Proteomes" id="UP000664859"/>
    </source>
</evidence>
<evidence type="ECO:0000256" key="3">
    <source>
        <dbReference type="ARBA" id="ARBA00022723"/>
    </source>
</evidence>
<keyword evidence="4 8" id="KW-0186">Copper</keyword>
<evidence type="ECO:0000256" key="2">
    <source>
        <dbReference type="ARBA" id="ARBA00009241"/>
    </source>
</evidence>
<comment type="subcellular location">
    <subcellularLocation>
        <location evidence="1">Mitochondrion intermembrane space</location>
    </subcellularLocation>
</comment>
<dbReference type="AlphaFoldDB" id="A0A835ZCC2"/>
<feature type="binding site" evidence="8">
    <location>
        <position position="21"/>
    </location>
    <ligand>
        <name>Cu cation</name>
        <dbReference type="ChEBI" id="CHEBI:23378"/>
    </ligand>
</feature>
<gene>
    <name evidence="9" type="ORF">JKP88DRAFT_230698</name>
</gene>
<keyword evidence="10" id="KW-1185">Reference proteome</keyword>
<dbReference type="PANTHER" id="PTHR16719:SF0">
    <property type="entry name" value="CYTOCHROME C OXIDASE COPPER CHAPERONE"/>
    <property type="match status" value="1"/>
</dbReference>
<dbReference type="Proteomes" id="UP000664859">
    <property type="component" value="Unassembled WGS sequence"/>
</dbReference>
<evidence type="ECO:0000256" key="6">
    <source>
        <dbReference type="ARBA" id="ARBA00023157"/>
    </source>
</evidence>
<dbReference type="GO" id="GO:0005507">
    <property type="term" value="F:copper ion binding"/>
    <property type="evidence" value="ECO:0007669"/>
    <property type="project" value="InterPro"/>
</dbReference>
<dbReference type="SUPFAM" id="SSF47072">
    <property type="entry name" value="Cysteine alpha-hairpin motif"/>
    <property type="match status" value="1"/>
</dbReference>
<dbReference type="PROSITE" id="PS51808">
    <property type="entry name" value="CHCH"/>
    <property type="match status" value="1"/>
</dbReference>
<feature type="binding site" evidence="8">
    <location>
        <position position="22"/>
    </location>
    <ligand>
        <name>Cu cation</name>
        <dbReference type="ChEBI" id="CHEBI:23378"/>
    </ligand>
</feature>
<comment type="similarity">
    <text evidence="2">Belongs to the COX17 family.</text>
</comment>
<name>A0A835ZCC2_9STRA</name>
<evidence type="ECO:0000256" key="5">
    <source>
        <dbReference type="ARBA" id="ARBA00023128"/>
    </source>
</evidence>
<protein>
    <submittedName>
        <fullName evidence="9">Cox17 protein</fullName>
    </submittedName>
</protein>
<comment type="caution">
    <text evidence="9">The sequence shown here is derived from an EMBL/GenBank/DDBJ whole genome shotgun (WGS) entry which is preliminary data.</text>
</comment>
<evidence type="ECO:0000256" key="4">
    <source>
        <dbReference type="ARBA" id="ARBA00023008"/>
    </source>
</evidence>
<accession>A0A835ZCC2</accession>
<dbReference type="EMBL" id="JAFCMP010000014">
    <property type="protein sequence ID" value="KAG5191762.1"/>
    <property type="molecule type" value="Genomic_DNA"/>
</dbReference>
<dbReference type="Gene3D" id="1.10.287.1130">
    <property type="entry name" value="CytochromE C oxidase copper chaperone"/>
    <property type="match status" value="1"/>
</dbReference>
<evidence type="ECO:0000256" key="1">
    <source>
        <dbReference type="ARBA" id="ARBA00004569"/>
    </source>
</evidence>
<proteinExistence type="inferred from homology"/>
<dbReference type="GO" id="GO:0016531">
    <property type="term" value="F:copper chaperone activity"/>
    <property type="evidence" value="ECO:0007669"/>
    <property type="project" value="InterPro"/>
</dbReference>
<dbReference type="Pfam" id="PF05051">
    <property type="entry name" value="COX17"/>
    <property type="match status" value="1"/>
</dbReference>
<dbReference type="InterPro" id="IPR009069">
    <property type="entry name" value="Cys_alpha_HP_mot_SF"/>
</dbReference>
<keyword evidence="5" id="KW-0496">Mitochondrion</keyword>
<dbReference type="GO" id="GO:0005758">
    <property type="term" value="C:mitochondrial intermembrane space"/>
    <property type="evidence" value="ECO:0007669"/>
    <property type="project" value="UniProtKB-SubCell"/>
</dbReference>
<evidence type="ECO:0000256" key="8">
    <source>
        <dbReference type="PIRSR" id="PIRSR607745-1"/>
    </source>
</evidence>
<dbReference type="OrthoDB" id="1915887at2759"/>
<reference evidence="9" key="1">
    <citation type="submission" date="2021-02" db="EMBL/GenBank/DDBJ databases">
        <title>First Annotated Genome of the Yellow-green Alga Tribonema minus.</title>
        <authorList>
            <person name="Mahan K.M."/>
        </authorList>
    </citation>
    <scope>NUCLEOTIDE SEQUENCE</scope>
    <source>
        <strain evidence="9">UTEX B ZZ1240</strain>
    </source>
</reference>
<evidence type="ECO:0000313" key="9">
    <source>
        <dbReference type="EMBL" id="KAG5191762.1"/>
    </source>
</evidence>
<dbReference type="PANTHER" id="PTHR16719">
    <property type="entry name" value="CYTOCHROME C OXIDASE COPPER CHAPERONE"/>
    <property type="match status" value="1"/>
</dbReference>
<keyword evidence="7" id="KW-0143">Chaperone</keyword>
<dbReference type="InterPro" id="IPR007745">
    <property type="entry name" value="Cyt_c_oxidase_Cu-chaperone"/>
</dbReference>
<keyword evidence="3 8" id="KW-0479">Metal-binding</keyword>
<sequence length="61" mass="6732">MPSEHGATAEAAPVKKPLKICCACPETKKNRDECMVMNGEDKCQALIEAHKQCLRKEGFNV</sequence>
<evidence type="ECO:0000256" key="7">
    <source>
        <dbReference type="ARBA" id="ARBA00023186"/>
    </source>
</evidence>
<keyword evidence="6" id="KW-1015">Disulfide bond</keyword>